<dbReference type="Gene3D" id="1.25.40.10">
    <property type="entry name" value="Tetratricopeptide repeat domain"/>
    <property type="match status" value="2"/>
</dbReference>
<sequence>MERLKSVVPDELKLLIAKSTVEDLYLTCSSLLEFFQSLPQFRSVIGEVMGCEVALCRKCSESALDWKKKGNACFIEGDYTKALNFYSKALQYAPTNVGNMDQEFVGVLYANRASALHKMGLFEECIRDCGRAIAVYPVYAKAWYRRGKANASLKRHETAILDLEISLSLEGSLSGKNQIKEDIQLLHSLIGTRSLSFSNCDTRIEIMHGDSAEQCNTKLECVTTPDKGRGMISSNDIPPATLIHCEEPLAAIVVKSCRETHCHFCFSELPMDALFCTSCTIPVYCSEHCLEKAVGIKFIQSKLIYSLQNNLSEQHWQHAMHSISWNTQNNADVFHLPEHEHECGGSHWSAVLPTDIVLAGRVMMRSTERIKLTEEYLNHVGTLEFSHNYDQIPPNEKLEIHVYAILLAHCLCRHLPSIELAISKFILLISQIKLNSMAIVHMKSLKDHDTFKKSSNLAANEHVFTSTIDQVRVGLAIYSTGRLFNHSCKPNIHAYFLSRTLHLRSIEHVPARYPLEISYGPQVGQLDLQQRQQILEEQYSFRCHCIGCSELNLSDLVINSFKCPKQDCFGTILGSTCYEKNEDGSLMVSAASFHHKISMPLFIECKRNISKVAHLLFEKDNLWKLNPGCCLNCFACVDLKSSSTMSNKSMLDIDWLKSSVFADEERFISDIPRSLSELRSIRHPFSKFIAQAEDKVAEAFAMIGQFDIAKQHCEASIEILEKLYHKEHIAVAHEWMKLASLHLSLGDHAKALRTIVKAEAIFSLHYGSHVTKMFSFVEDLKKEAISLGL</sequence>
<dbReference type="EMBL" id="JADCNM010000012">
    <property type="protein sequence ID" value="KAG0459117.1"/>
    <property type="molecule type" value="Genomic_DNA"/>
</dbReference>
<dbReference type="Pfam" id="PF07719">
    <property type="entry name" value="TPR_2"/>
    <property type="match status" value="1"/>
</dbReference>
<evidence type="ECO:0000256" key="3">
    <source>
        <dbReference type="PROSITE-ProRule" id="PRU00339"/>
    </source>
</evidence>
<dbReference type="OrthoDB" id="1926212at2759"/>
<dbReference type="SUPFAM" id="SSF48452">
    <property type="entry name" value="TPR-like"/>
    <property type="match status" value="1"/>
</dbReference>
<dbReference type="PANTHER" id="PTHR47337:SF1">
    <property type="entry name" value="TETRATRICOPEPTIDE REPEAT (TPR)-LIKE SUPERFAMILY PROTEIN"/>
    <property type="match status" value="1"/>
</dbReference>
<dbReference type="Pfam" id="PF00856">
    <property type="entry name" value="SET"/>
    <property type="match status" value="1"/>
</dbReference>
<dbReference type="PROSITE" id="PS50280">
    <property type="entry name" value="SET"/>
    <property type="match status" value="1"/>
</dbReference>
<feature type="repeat" description="TPR" evidence="3">
    <location>
        <begin position="63"/>
        <end position="96"/>
    </location>
</feature>
<evidence type="ECO:0000256" key="2">
    <source>
        <dbReference type="ARBA" id="ARBA00022803"/>
    </source>
</evidence>
<dbReference type="PROSITE" id="PS50005">
    <property type="entry name" value="TPR"/>
    <property type="match status" value="1"/>
</dbReference>
<dbReference type="AlphaFoldDB" id="A0A835Q072"/>
<evidence type="ECO:0000313" key="6">
    <source>
        <dbReference type="Proteomes" id="UP000639772"/>
    </source>
</evidence>
<evidence type="ECO:0000256" key="1">
    <source>
        <dbReference type="ARBA" id="ARBA00022737"/>
    </source>
</evidence>
<evidence type="ECO:0000313" key="5">
    <source>
        <dbReference type="EMBL" id="KAG0459117.1"/>
    </source>
</evidence>
<dbReference type="PANTHER" id="PTHR47337">
    <property type="entry name" value="TETRATRICOPEPTIDE REPEAT (TPR)-LIKE SUPERFAMILY PROTEIN"/>
    <property type="match status" value="1"/>
</dbReference>
<dbReference type="InterPro" id="IPR046341">
    <property type="entry name" value="SET_dom_sf"/>
</dbReference>
<dbReference type="InterPro" id="IPR011990">
    <property type="entry name" value="TPR-like_helical_dom_sf"/>
</dbReference>
<keyword evidence="2 3" id="KW-0802">TPR repeat</keyword>
<organism evidence="5 6">
    <name type="scientific">Vanilla planifolia</name>
    <name type="common">Vanilla</name>
    <dbReference type="NCBI Taxonomy" id="51239"/>
    <lineage>
        <taxon>Eukaryota</taxon>
        <taxon>Viridiplantae</taxon>
        <taxon>Streptophyta</taxon>
        <taxon>Embryophyta</taxon>
        <taxon>Tracheophyta</taxon>
        <taxon>Spermatophyta</taxon>
        <taxon>Magnoliopsida</taxon>
        <taxon>Liliopsida</taxon>
        <taxon>Asparagales</taxon>
        <taxon>Orchidaceae</taxon>
        <taxon>Vanilloideae</taxon>
        <taxon>Vanilleae</taxon>
        <taxon>Vanilla</taxon>
    </lineage>
</organism>
<dbReference type="Gene3D" id="2.170.270.10">
    <property type="entry name" value="SET domain"/>
    <property type="match status" value="1"/>
</dbReference>
<dbReference type="Proteomes" id="UP000639772">
    <property type="component" value="Chromosome 12"/>
</dbReference>
<feature type="domain" description="SET" evidence="4">
    <location>
        <begin position="217"/>
        <end position="520"/>
    </location>
</feature>
<reference evidence="5 6" key="1">
    <citation type="journal article" date="2020" name="Nat. Food">
        <title>A phased Vanilla planifolia genome enables genetic improvement of flavour and production.</title>
        <authorList>
            <person name="Hasing T."/>
            <person name="Tang H."/>
            <person name="Brym M."/>
            <person name="Khazi F."/>
            <person name="Huang T."/>
            <person name="Chambers A.H."/>
        </authorList>
    </citation>
    <scope>NUCLEOTIDE SEQUENCE [LARGE SCALE GENOMIC DNA]</scope>
    <source>
        <tissue evidence="5">Leaf</tissue>
    </source>
</reference>
<comment type="caution">
    <text evidence="5">The sequence shown here is derived from an EMBL/GenBank/DDBJ whole genome shotgun (WGS) entry which is preliminary data.</text>
</comment>
<dbReference type="InterPro" id="IPR013105">
    <property type="entry name" value="TPR_2"/>
</dbReference>
<gene>
    <name evidence="5" type="ORF">HPP92_022245</name>
</gene>
<name>A0A835Q072_VANPL</name>
<proteinExistence type="predicted"/>
<accession>A0A835Q072</accession>
<dbReference type="SUPFAM" id="SSF82199">
    <property type="entry name" value="SET domain"/>
    <property type="match status" value="1"/>
</dbReference>
<dbReference type="InterPro" id="IPR001214">
    <property type="entry name" value="SET_dom"/>
</dbReference>
<evidence type="ECO:0000259" key="4">
    <source>
        <dbReference type="PROSITE" id="PS50280"/>
    </source>
</evidence>
<dbReference type="SMART" id="SM00028">
    <property type="entry name" value="TPR"/>
    <property type="match status" value="5"/>
</dbReference>
<dbReference type="InterPro" id="IPR019734">
    <property type="entry name" value="TPR_rpt"/>
</dbReference>
<protein>
    <recommendedName>
        <fullName evidence="4">SET domain-containing protein</fullName>
    </recommendedName>
</protein>
<keyword evidence="1" id="KW-0677">Repeat</keyword>